<dbReference type="Pfam" id="PF03770">
    <property type="entry name" value="IPK"/>
    <property type="match status" value="1"/>
</dbReference>
<proteinExistence type="inferred from homology"/>
<protein>
    <recommendedName>
        <fullName evidence="4">Kinase</fullName>
        <ecNumber evidence="4">2.7.-.-</ecNumber>
    </recommendedName>
</protein>
<reference evidence="6 7" key="1">
    <citation type="submission" date="2024-09" db="EMBL/GenBank/DDBJ databases">
        <title>Rethinking Asexuality: The Enigmatic Case of Functional Sexual Genes in Lepraria (Stereocaulaceae).</title>
        <authorList>
            <person name="Doellman M."/>
            <person name="Sun Y."/>
            <person name="Barcenas-Pena A."/>
            <person name="Lumbsch H.T."/>
            <person name="Grewe F."/>
        </authorList>
    </citation>
    <scope>NUCLEOTIDE SEQUENCE [LARGE SCALE GENOMIC DNA]</scope>
    <source>
        <strain evidence="6 7">Mercado 3170</strain>
    </source>
</reference>
<dbReference type="InterPro" id="IPR005522">
    <property type="entry name" value="IPK"/>
</dbReference>
<evidence type="ECO:0000256" key="3">
    <source>
        <dbReference type="ARBA" id="ARBA00022777"/>
    </source>
</evidence>
<keyword evidence="7" id="KW-1185">Reference proteome</keyword>
<gene>
    <name evidence="6" type="ORF">N7G274_003119</name>
</gene>
<evidence type="ECO:0000313" key="6">
    <source>
        <dbReference type="EMBL" id="KAL2044414.1"/>
    </source>
</evidence>
<name>A0ABR4AF13_9LECA</name>
<dbReference type="PANTHER" id="PTHR12400:SF103">
    <property type="entry name" value="INOSITOL POLYPHOSPHATE MULTIKINASE"/>
    <property type="match status" value="1"/>
</dbReference>
<evidence type="ECO:0000256" key="4">
    <source>
        <dbReference type="RuleBase" id="RU363090"/>
    </source>
</evidence>
<evidence type="ECO:0000256" key="5">
    <source>
        <dbReference type="SAM" id="MobiDB-lite"/>
    </source>
</evidence>
<keyword evidence="2 4" id="KW-0808">Transferase</keyword>
<dbReference type="EMBL" id="JBEFKJ010000009">
    <property type="protein sequence ID" value="KAL2044414.1"/>
    <property type="molecule type" value="Genomic_DNA"/>
</dbReference>
<organism evidence="6 7">
    <name type="scientific">Stereocaulon virgatum</name>
    <dbReference type="NCBI Taxonomy" id="373712"/>
    <lineage>
        <taxon>Eukaryota</taxon>
        <taxon>Fungi</taxon>
        <taxon>Dikarya</taxon>
        <taxon>Ascomycota</taxon>
        <taxon>Pezizomycotina</taxon>
        <taxon>Lecanoromycetes</taxon>
        <taxon>OSLEUM clade</taxon>
        <taxon>Lecanoromycetidae</taxon>
        <taxon>Lecanorales</taxon>
        <taxon>Lecanorineae</taxon>
        <taxon>Stereocaulaceae</taxon>
        <taxon>Stereocaulon</taxon>
    </lineage>
</organism>
<comment type="caution">
    <text evidence="6">The sequence shown here is derived from an EMBL/GenBank/DDBJ whole genome shotgun (WGS) entry which is preliminary data.</text>
</comment>
<dbReference type="PANTHER" id="PTHR12400">
    <property type="entry name" value="INOSITOL POLYPHOSPHATE KINASE"/>
    <property type="match status" value="1"/>
</dbReference>
<feature type="region of interest" description="Disordered" evidence="5">
    <location>
        <begin position="289"/>
        <end position="308"/>
    </location>
</feature>
<dbReference type="SUPFAM" id="SSF56104">
    <property type="entry name" value="SAICAR synthase-like"/>
    <property type="match status" value="1"/>
</dbReference>
<evidence type="ECO:0000256" key="1">
    <source>
        <dbReference type="ARBA" id="ARBA00007374"/>
    </source>
</evidence>
<dbReference type="Gene3D" id="3.30.470.160">
    <property type="entry name" value="Inositol polyphosphate kinase"/>
    <property type="match status" value="1"/>
</dbReference>
<dbReference type="EC" id="2.7.-.-" evidence="4"/>
<accession>A0ABR4AF13</accession>
<evidence type="ECO:0000256" key="2">
    <source>
        <dbReference type="ARBA" id="ARBA00022679"/>
    </source>
</evidence>
<dbReference type="InterPro" id="IPR038286">
    <property type="entry name" value="IPK_sf"/>
</dbReference>
<keyword evidence="3 4" id="KW-0418">Kinase</keyword>
<evidence type="ECO:0000313" key="7">
    <source>
        <dbReference type="Proteomes" id="UP001590950"/>
    </source>
</evidence>
<sequence length="356" mass="38894">MADKKSFRKSQLIALDHVAAGHDGVLSDPSGEIVVKPCKQSEIDFYESTLAHPAFLPHIPTYMGRISLGADTKVAQAAGTLILPSENVPELTPAGPGIIGATLIDKAWAPSNGEKIQTDLAVLLENVAAGYKKPNILDVKLGARLWADDAPVAKRVRLDKMAEETTSKPLGFRIAGMKTYHGPVTDTQNGVMADGYRHYDKMYGRGFSVDTVPQGFSEYFHLGKNDKPQGLVKKVIKRFVEDLKAMTQVLENEESRMYSASLLFVYEGNQETLQNAFTTEKDILASLNESTVETEESPTSNAAIDADDEEPVKFPSIQSLKLIDFAHAEWTPGQGPDENVLHGIRNVTKILNDLIG</sequence>
<dbReference type="Proteomes" id="UP001590950">
    <property type="component" value="Unassembled WGS sequence"/>
</dbReference>
<comment type="similarity">
    <text evidence="1 4">Belongs to the inositol phosphokinase (IPK) family.</text>
</comment>